<protein>
    <recommendedName>
        <fullName evidence="3">DUF4145 domain-containing protein</fullName>
    </recommendedName>
</protein>
<comment type="caution">
    <text evidence="1">The sequence shown here is derived from an EMBL/GenBank/DDBJ whole genome shotgun (WGS) entry which is preliminary data.</text>
</comment>
<accession>A0ABW2MS53</accession>
<gene>
    <name evidence="1" type="ORF">ACFQO1_03325</name>
</gene>
<dbReference type="RefSeq" id="WP_380216552.1">
    <property type="nucleotide sequence ID" value="NZ_JBHTBN010000001.1"/>
</dbReference>
<reference evidence="2" key="1">
    <citation type="journal article" date="2019" name="Int. J. Syst. Evol. Microbiol.">
        <title>The Global Catalogue of Microorganisms (GCM) 10K type strain sequencing project: providing services to taxonomists for standard genome sequencing and annotation.</title>
        <authorList>
            <consortium name="The Broad Institute Genomics Platform"/>
            <consortium name="The Broad Institute Genome Sequencing Center for Infectious Disease"/>
            <person name="Wu L."/>
            <person name="Ma J."/>
        </authorList>
    </citation>
    <scope>NUCLEOTIDE SEQUENCE [LARGE SCALE GENOMIC DNA]</scope>
    <source>
        <strain evidence="2">CGMCC 1.16306</strain>
    </source>
</reference>
<dbReference type="EMBL" id="JBHTBN010000001">
    <property type="protein sequence ID" value="MFC7356705.1"/>
    <property type="molecule type" value="Genomic_DNA"/>
</dbReference>
<evidence type="ECO:0000313" key="1">
    <source>
        <dbReference type="EMBL" id="MFC7356705.1"/>
    </source>
</evidence>
<name>A0ABW2MS53_9FLAO</name>
<organism evidence="1 2">
    <name type="scientific">Jejudonia soesokkakensis</name>
    <dbReference type="NCBI Taxonomy" id="1323432"/>
    <lineage>
        <taxon>Bacteria</taxon>
        <taxon>Pseudomonadati</taxon>
        <taxon>Bacteroidota</taxon>
        <taxon>Flavobacteriia</taxon>
        <taxon>Flavobacteriales</taxon>
        <taxon>Flavobacteriaceae</taxon>
        <taxon>Jejudonia</taxon>
    </lineage>
</organism>
<dbReference type="Proteomes" id="UP001596415">
    <property type="component" value="Unassembled WGS sequence"/>
</dbReference>
<evidence type="ECO:0008006" key="3">
    <source>
        <dbReference type="Google" id="ProtNLM"/>
    </source>
</evidence>
<evidence type="ECO:0000313" key="2">
    <source>
        <dbReference type="Proteomes" id="UP001596415"/>
    </source>
</evidence>
<keyword evidence="2" id="KW-1185">Reference proteome</keyword>
<sequence length="223" mass="25480">MDYNQKLLERISNLMEIADNCLASSYPNDYQTLQVDYAQMQSFRTGSLSFILHLYGDKHPYYLSFKKEVEDNYASEIEVGISIIQNIKSEIENGWLSSLKGIITSEIFSDFMEMAEHLIEQGYKDPAAVVIGSVLEEHLRQLCSANKIETTMTKGNKIVPLSADRLNNSLAKANIYSKFDLKTITAQFDIRNSAAHGKYDEYDITQVELMYQNVLSFLTRNQL</sequence>
<proteinExistence type="predicted"/>